<evidence type="ECO:0008006" key="5">
    <source>
        <dbReference type="Google" id="ProtNLM"/>
    </source>
</evidence>
<dbReference type="AlphaFoldDB" id="A0A1S6IZR2"/>
<dbReference type="RefSeq" id="WP_077715275.1">
    <property type="nucleotide sequence ID" value="NZ_CP019698.1"/>
</dbReference>
<organism evidence="3 4">
    <name type="scientific">Desulforamulus ferrireducens</name>
    <dbReference type="NCBI Taxonomy" id="1833852"/>
    <lineage>
        <taxon>Bacteria</taxon>
        <taxon>Bacillati</taxon>
        <taxon>Bacillota</taxon>
        <taxon>Clostridia</taxon>
        <taxon>Eubacteriales</taxon>
        <taxon>Peptococcaceae</taxon>
        <taxon>Desulforamulus</taxon>
    </lineage>
</organism>
<sequence length="163" mass="18151">MKRIMTTLLAMVMMIAMLTGCGSDPVAEELEKFLNQDMVAVNAKYEELKAEMNKWDSLEDDAALIASLKGNVLPNIDESLAMLSKIDLQTEELKAIKEKYQKMLEAYKEGFQIMLSAAEAGDEAGVEASGVKIDEGIKLLDEYNKALEDLAKEKNMEVTYESK</sequence>
<accession>A0A1S6IZR2</accession>
<name>A0A1S6IZR2_9FIRM</name>
<evidence type="ECO:0000313" key="3">
    <source>
        <dbReference type="EMBL" id="AQS60244.1"/>
    </source>
</evidence>
<dbReference type="Proteomes" id="UP000189464">
    <property type="component" value="Chromosome"/>
</dbReference>
<evidence type="ECO:0000256" key="1">
    <source>
        <dbReference type="SAM" id="Coils"/>
    </source>
</evidence>
<dbReference type="OrthoDB" id="1953267at2"/>
<feature type="chain" id="PRO_5038994743" description="Lipoprotein" evidence="2">
    <location>
        <begin position="19"/>
        <end position="163"/>
    </location>
</feature>
<keyword evidence="2" id="KW-0732">Signal</keyword>
<feature type="signal peptide" evidence="2">
    <location>
        <begin position="1"/>
        <end position="18"/>
    </location>
</feature>
<proteinExistence type="predicted"/>
<dbReference type="KEGG" id="dfg:B0537_14870"/>
<evidence type="ECO:0000256" key="2">
    <source>
        <dbReference type="SAM" id="SignalP"/>
    </source>
</evidence>
<feature type="coiled-coil region" evidence="1">
    <location>
        <begin position="31"/>
        <end position="58"/>
    </location>
</feature>
<gene>
    <name evidence="3" type="ORF">B0537_14870</name>
</gene>
<protein>
    <recommendedName>
        <fullName evidence="5">Lipoprotein</fullName>
    </recommendedName>
</protein>
<keyword evidence="1" id="KW-0175">Coiled coil</keyword>
<reference evidence="3 4" key="1">
    <citation type="journal article" date="2016" name="Int. J. Syst. Evol. Microbiol.">
        <title>Desulfotomaculum ferrireducens sp. nov., a moderately thermophilic sulfate-reducing and dissimilatory Fe(III)-reducing bacterium isolated from compost.</title>
        <authorList>
            <person name="Yang G."/>
            <person name="Guo J."/>
            <person name="Zhuang L."/>
            <person name="Yuan Y."/>
            <person name="Zhou S."/>
        </authorList>
    </citation>
    <scope>NUCLEOTIDE SEQUENCE [LARGE SCALE GENOMIC DNA]</scope>
    <source>
        <strain evidence="3 4">GSS09</strain>
    </source>
</reference>
<dbReference type="EMBL" id="CP019698">
    <property type="protein sequence ID" value="AQS60244.1"/>
    <property type="molecule type" value="Genomic_DNA"/>
</dbReference>
<dbReference type="PROSITE" id="PS51257">
    <property type="entry name" value="PROKAR_LIPOPROTEIN"/>
    <property type="match status" value="1"/>
</dbReference>
<keyword evidence="4" id="KW-1185">Reference proteome</keyword>
<evidence type="ECO:0000313" key="4">
    <source>
        <dbReference type="Proteomes" id="UP000189464"/>
    </source>
</evidence>